<evidence type="ECO:0000313" key="4">
    <source>
        <dbReference type="EMBL" id="SHE30797.1"/>
    </source>
</evidence>
<feature type="coiled-coil region" evidence="1">
    <location>
        <begin position="158"/>
        <end position="197"/>
    </location>
</feature>
<dbReference type="PANTHER" id="PTHR23150">
    <property type="entry name" value="SULFATASE MODIFYING FACTOR 1, 2"/>
    <property type="match status" value="1"/>
</dbReference>
<dbReference type="Pfam" id="PF03781">
    <property type="entry name" value="FGE-sulfatase"/>
    <property type="match status" value="1"/>
</dbReference>
<dbReference type="InterPro" id="IPR042095">
    <property type="entry name" value="SUMF_sf"/>
</dbReference>
<dbReference type="PANTHER" id="PTHR23150:SF19">
    <property type="entry name" value="FORMYLGLYCINE-GENERATING ENZYME"/>
    <property type="match status" value="1"/>
</dbReference>
<accession>A0A1M4SFN2</accession>
<proteinExistence type="predicted"/>
<feature type="coiled-coil region" evidence="1">
    <location>
        <begin position="73"/>
        <end position="125"/>
    </location>
</feature>
<keyword evidence="1" id="KW-0175">Coiled coil</keyword>
<dbReference type="Pfam" id="PF08308">
    <property type="entry name" value="PEGA"/>
    <property type="match status" value="1"/>
</dbReference>
<dbReference type="GO" id="GO:0120147">
    <property type="term" value="F:formylglycine-generating oxidase activity"/>
    <property type="evidence" value="ECO:0007669"/>
    <property type="project" value="TreeGrafter"/>
</dbReference>
<gene>
    <name evidence="4" type="ORF">SAMN02745781_00051</name>
</gene>
<evidence type="ECO:0000256" key="1">
    <source>
        <dbReference type="SAM" id="Coils"/>
    </source>
</evidence>
<evidence type="ECO:0000259" key="2">
    <source>
        <dbReference type="Pfam" id="PF03781"/>
    </source>
</evidence>
<dbReference type="EMBL" id="FQUH01000001">
    <property type="protein sequence ID" value="SHE30797.1"/>
    <property type="molecule type" value="Genomic_DNA"/>
</dbReference>
<dbReference type="AlphaFoldDB" id="A0A1M4SFN2"/>
<evidence type="ECO:0000313" key="5">
    <source>
        <dbReference type="Proteomes" id="UP000184159"/>
    </source>
</evidence>
<dbReference type="Gene3D" id="3.90.1580.10">
    <property type="entry name" value="paralog of FGE (formylglycine-generating enzyme)"/>
    <property type="match status" value="1"/>
</dbReference>
<evidence type="ECO:0000259" key="3">
    <source>
        <dbReference type="Pfam" id="PF08308"/>
    </source>
</evidence>
<dbReference type="InterPro" id="IPR005532">
    <property type="entry name" value="SUMF_dom"/>
</dbReference>
<organism evidence="4 5">
    <name type="scientific">Vibrio gazogenes DSM 21264 = NBRC 103151</name>
    <dbReference type="NCBI Taxonomy" id="1123492"/>
    <lineage>
        <taxon>Bacteria</taxon>
        <taxon>Pseudomonadati</taxon>
        <taxon>Pseudomonadota</taxon>
        <taxon>Gammaproteobacteria</taxon>
        <taxon>Vibrionales</taxon>
        <taxon>Vibrionaceae</taxon>
        <taxon>Vibrio</taxon>
    </lineage>
</organism>
<reference evidence="5" key="1">
    <citation type="submission" date="2016-11" db="EMBL/GenBank/DDBJ databases">
        <authorList>
            <person name="Varghese N."/>
            <person name="Submissions S."/>
        </authorList>
    </citation>
    <scope>NUCLEOTIDE SEQUENCE [LARGE SCALE GENOMIC DNA]</scope>
    <source>
        <strain evidence="5">DSM 21264</strain>
    </source>
</reference>
<dbReference type="InterPro" id="IPR016187">
    <property type="entry name" value="CTDL_fold"/>
</dbReference>
<dbReference type="SUPFAM" id="SSF56436">
    <property type="entry name" value="C-type lectin-like"/>
    <property type="match status" value="1"/>
</dbReference>
<keyword evidence="5" id="KW-1185">Reference proteome</keyword>
<protein>
    <submittedName>
        <fullName evidence="4">Formylglycine-generating enzyme, required for sulfatase activity, contains SUMF1/FGE domain</fullName>
    </submittedName>
</protein>
<dbReference type="Proteomes" id="UP000184159">
    <property type="component" value="Unassembled WGS sequence"/>
</dbReference>
<feature type="domain" description="PEGA" evidence="3">
    <location>
        <begin position="322"/>
        <end position="383"/>
    </location>
</feature>
<dbReference type="InterPro" id="IPR013229">
    <property type="entry name" value="PEGA"/>
</dbReference>
<dbReference type="InterPro" id="IPR051043">
    <property type="entry name" value="Sulfatase_Mod_Factor_Kinase"/>
</dbReference>
<feature type="domain" description="Sulfatase-modifying factor enzyme-like" evidence="2">
    <location>
        <begin position="408"/>
        <end position="629"/>
    </location>
</feature>
<sequence length="633" mass="71318">MVEWRFRLQSIRRLDDPTLKYKSMRQGITALLSTLLLGFVSFSAFAEDATLPEEAAPLVNQIDDALFSKNTELEKAQKVLQEKQQTVANQHTELNRLHQQNKELSAKLNQTKKDLENAYQKMISDPKLDISAYQSTYQNAWSKYKQNQKSLFDMDNQLEEQKGLLKDQETKVSLLKKNIADLQRNKLKARAKRLRIELLKEGVEKVSFTNRCHPSMTIAACEQQTIKLALQKAVKQFQTSLLNSVSESPTAMKHASKASLNIHVLQHQTIQSGFSDASRYQTIVEARLGARPSNAAPCQLLDIDAQYCIIDDQQPIQQEVAWFNLTLRSNLYDDQVIIDDVRYGHTPLTLTLPEGVHQVRIEKTGYIPYQTEVNLKSDSQLRAVLKEEHNQLKTGYAFADALSPSLSGPELVTITPGKFFIGEHASTQVFLDHAFAISSTPITVGLFKAFVTQTNYRSDAELMKTCVAMINNQMTPQSGHYWRNPGFKQSSQSPVVCVSQNDAKAFTDWLSKQTGFKYRLPTEDEWEIAARAGTQTDYWWGDDFATGLANTGWSGSFWANKSTSPVKSFPANPLGLYDVIGNVWEWTSAPQGLLKGGAWSFSPLNAVVYSQLFSEPSTAANYIGFRVVRDIKE</sequence>
<name>A0A1M4SFN2_VIBGA</name>